<name>A0A8S5SFV5_9CAUD</name>
<organism evidence="1">
    <name type="scientific">Myoviridae sp. ctyhJ29</name>
    <dbReference type="NCBI Taxonomy" id="2827719"/>
    <lineage>
        <taxon>Viruses</taxon>
        <taxon>Duplodnaviria</taxon>
        <taxon>Heunggongvirae</taxon>
        <taxon>Uroviricota</taxon>
        <taxon>Caudoviricetes</taxon>
    </lineage>
</organism>
<sequence>MSHWFDDNVKKPITLFSHPFWIICLEEEICPCVNHVTKEANKECLRCLGTGHKIALFRVNGAHQNHLNLAFRGEGIGFSEKDIVTTYYTYDKTPVKPGDIIVDGEDIDVVEDVFYERSDQQKVVYWRIETAPYKMKKDVFRATLLKLFEKAGVTNG</sequence>
<accession>A0A8S5SFV5</accession>
<proteinExistence type="predicted"/>
<reference evidence="1" key="1">
    <citation type="journal article" date="2021" name="Proc. Natl. Acad. Sci. U.S.A.">
        <title>A Catalog of Tens of Thousands of Viruses from Human Metagenomes Reveals Hidden Associations with Chronic Diseases.</title>
        <authorList>
            <person name="Tisza M.J."/>
            <person name="Buck C.B."/>
        </authorList>
    </citation>
    <scope>NUCLEOTIDE SEQUENCE</scope>
    <source>
        <strain evidence="1">CtyhJ29</strain>
    </source>
</reference>
<protein>
    <submittedName>
        <fullName evidence="1">Uncharacterized protein</fullName>
    </submittedName>
</protein>
<dbReference type="EMBL" id="BK032588">
    <property type="protein sequence ID" value="DAF49800.1"/>
    <property type="molecule type" value="Genomic_DNA"/>
</dbReference>
<evidence type="ECO:0000313" key="1">
    <source>
        <dbReference type="EMBL" id="DAF49800.1"/>
    </source>
</evidence>